<sequence length="63" mass="6977">MQRERARGGGITVALQADDQEDRRTLGPSRQVLLLATQERNELVMDDVHPLLSGRHALADVLS</sequence>
<evidence type="ECO:0000256" key="1">
    <source>
        <dbReference type="SAM" id="MobiDB-lite"/>
    </source>
</evidence>
<name>A0A6P1ZAV1_9BACT</name>
<accession>A0A6P1ZAV1</accession>
<proteinExistence type="predicted"/>
<comment type="caution">
    <text evidence="2">The sequence shown here is derived from an EMBL/GenBank/DDBJ whole genome shotgun (WGS) entry which is preliminary data.</text>
</comment>
<protein>
    <submittedName>
        <fullName evidence="2">Uncharacterized protein</fullName>
    </submittedName>
</protein>
<dbReference type="EMBL" id="QMIF01000337">
    <property type="protein sequence ID" value="TVM24015.1"/>
    <property type="molecule type" value="Genomic_DNA"/>
</dbReference>
<gene>
    <name evidence="2" type="ORF">DQK91_23450</name>
</gene>
<organism evidence="2 3">
    <name type="scientific">Oceanidesulfovibrio marinus</name>
    <dbReference type="NCBI Taxonomy" id="370038"/>
    <lineage>
        <taxon>Bacteria</taxon>
        <taxon>Pseudomonadati</taxon>
        <taxon>Thermodesulfobacteriota</taxon>
        <taxon>Desulfovibrionia</taxon>
        <taxon>Desulfovibrionales</taxon>
        <taxon>Desulfovibrionaceae</taxon>
        <taxon>Oceanidesulfovibrio</taxon>
    </lineage>
</organism>
<dbReference type="Proteomes" id="UP000434052">
    <property type="component" value="Unassembled WGS sequence"/>
</dbReference>
<feature type="non-terminal residue" evidence="2">
    <location>
        <position position="63"/>
    </location>
</feature>
<evidence type="ECO:0000313" key="2">
    <source>
        <dbReference type="EMBL" id="TVM24015.1"/>
    </source>
</evidence>
<evidence type="ECO:0000313" key="3">
    <source>
        <dbReference type="Proteomes" id="UP000434052"/>
    </source>
</evidence>
<feature type="region of interest" description="Disordered" evidence="1">
    <location>
        <begin position="1"/>
        <end position="24"/>
    </location>
</feature>
<dbReference type="AlphaFoldDB" id="A0A6P1ZAV1"/>
<reference evidence="2 3" key="1">
    <citation type="submission" date="2018-06" db="EMBL/GenBank/DDBJ databases">
        <title>Complete genome of Desulfovibrio marinus P48SEP.</title>
        <authorList>
            <person name="Crispim J.S."/>
            <person name="Vidigal P.M.P."/>
            <person name="Silva L.C.F."/>
            <person name="Araujo L.C."/>
            <person name="Laguardia C.N."/>
            <person name="Dias R.S."/>
            <person name="Sousa M.P."/>
            <person name="Paula S.O."/>
            <person name="Silva C."/>
        </authorList>
    </citation>
    <scope>NUCLEOTIDE SEQUENCE [LARGE SCALE GENOMIC DNA]</scope>
    <source>
        <strain evidence="2 3">P48SEP</strain>
    </source>
</reference>